<dbReference type="AlphaFoldDB" id="A1WTM0"/>
<reference evidence="3" key="1">
    <citation type="submission" date="2006-12" db="EMBL/GenBank/DDBJ databases">
        <title>Complete sequence of Halorhodospira halophila SL1.</title>
        <authorList>
            <consortium name="US DOE Joint Genome Institute"/>
            <person name="Copeland A."/>
            <person name="Lucas S."/>
            <person name="Lapidus A."/>
            <person name="Barry K."/>
            <person name="Detter J.C."/>
            <person name="Glavina del Rio T."/>
            <person name="Hammon N."/>
            <person name="Israni S."/>
            <person name="Dalin E."/>
            <person name="Tice H."/>
            <person name="Pitluck S."/>
            <person name="Saunders E."/>
            <person name="Brettin T."/>
            <person name="Bruce D."/>
            <person name="Han C."/>
            <person name="Tapia R."/>
            <person name="Schmutz J."/>
            <person name="Larimer F."/>
            <person name="Land M."/>
            <person name="Hauser L."/>
            <person name="Kyrpides N."/>
            <person name="Mikhailova N."/>
            <person name="Hoff W."/>
            <person name="Richardson P."/>
        </authorList>
    </citation>
    <scope>NUCLEOTIDE SEQUENCE [LARGE SCALE GENOMIC DNA]</scope>
    <source>
        <strain evidence="3">DSM 244 / SL1</strain>
    </source>
</reference>
<evidence type="ECO:0000313" key="3">
    <source>
        <dbReference type="Proteomes" id="UP000000647"/>
    </source>
</evidence>
<keyword evidence="3" id="KW-1185">Reference proteome</keyword>
<dbReference type="HOGENOM" id="CLU_638997_0_0_6"/>
<dbReference type="SUPFAM" id="SSF48371">
    <property type="entry name" value="ARM repeat"/>
    <property type="match status" value="1"/>
</dbReference>
<name>A1WTM0_HALHL</name>
<evidence type="ECO:0000313" key="2">
    <source>
        <dbReference type="EMBL" id="ABM61032.1"/>
    </source>
</evidence>
<gene>
    <name evidence="2" type="ordered locus">Hhal_0238</name>
</gene>
<proteinExistence type="predicted"/>
<dbReference type="Proteomes" id="UP000000647">
    <property type="component" value="Chromosome"/>
</dbReference>
<dbReference type="EMBL" id="CP000544">
    <property type="protein sequence ID" value="ABM61032.1"/>
    <property type="molecule type" value="Genomic_DNA"/>
</dbReference>
<accession>A1WTM0</accession>
<sequence>MLTHARQPPMSHWRTLSGLFGPRWRHPDPATRRRAAMDLDPDDPETAEALAALIDDPAPPVREAAAKRCRDLATLRRLRRHDPDASVRTAATVRYRQRLVGDVPPEAVATELRHCDDPTVAAHIAQQGRTPAVRRAALEHLDQAPVLQEVALHDDDPATRLYAVQQLSDPQTLRRLAERARSLAPDVADAAEHRLHAPAPTTPEADPETDTTAEPEPAADPAPPCEDEAAAPSTGAAASLANAMTGLAEGGWWPGYHARRRALMARWRELEEPRPPALSERFRQATLAALMQQPRNHGGEATRTRLQLENLLAETRGEDDPASAVGQRLEALSRSVAELTGDHPDEARARIHLQRLARRVPQIRPRRPVRAGVRPPHRPSAPHDLPALARSLADAEAAIAAGDLHRVRAALGEARRLVEPAEAGEPPQG</sequence>
<reference evidence="2 3" key="2">
    <citation type="journal article" date="2013" name="Stand. Genomic Sci.">
        <title>Complete genome sequence of Halorhodospira halophila SL1.</title>
        <authorList>
            <person name="Challacombe J.F."/>
            <person name="Majid S."/>
            <person name="Deole R."/>
            <person name="Brettin T.S."/>
            <person name="Bruce D."/>
            <person name="Delano S.F."/>
            <person name="Detter J.C."/>
            <person name="Gleasner C.D."/>
            <person name="Han C.S."/>
            <person name="Misra M."/>
            <person name="Reitenga K.G."/>
            <person name="Mikhailova N."/>
            <person name="Woyke T."/>
            <person name="Pitluck S."/>
            <person name="Nolan M."/>
            <person name="Land M.L."/>
            <person name="Saunders E."/>
            <person name="Tapia R."/>
            <person name="Lapidus A."/>
            <person name="Ivanova N."/>
            <person name="Hoff W.D."/>
        </authorList>
    </citation>
    <scope>NUCLEOTIDE SEQUENCE [LARGE SCALE GENOMIC DNA]</scope>
    <source>
        <strain evidence="3">DSM 244 / SL1</strain>
    </source>
</reference>
<protein>
    <submittedName>
        <fullName evidence="2">Uncharacterized protein</fullName>
    </submittedName>
</protein>
<dbReference type="eggNOG" id="COG1196">
    <property type="taxonomic scope" value="Bacteria"/>
</dbReference>
<feature type="region of interest" description="Disordered" evidence="1">
    <location>
        <begin position="1"/>
        <end position="29"/>
    </location>
</feature>
<dbReference type="STRING" id="349124.Hhal_0238"/>
<organism evidence="2 3">
    <name type="scientific">Halorhodospira halophila (strain DSM 244 / SL1)</name>
    <name type="common">Ectothiorhodospira halophila (strain DSM 244 / SL1)</name>
    <dbReference type="NCBI Taxonomy" id="349124"/>
    <lineage>
        <taxon>Bacteria</taxon>
        <taxon>Pseudomonadati</taxon>
        <taxon>Pseudomonadota</taxon>
        <taxon>Gammaproteobacteria</taxon>
        <taxon>Chromatiales</taxon>
        <taxon>Ectothiorhodospiraceae</taxon>
        <taxon>Halorhodospira</taxon>
    </lineage>
</organism>
<dbReference type="InterPro" id="IPR016024">
    <property type="entry name" value="ARM-type_fold"/>
</dbReference>
<evidence type="ECO:0000256" key="1">
    <source>
        <dbReference type="SAM" id="MobiDB-lite"/>
    </source>
</evidence>
<feature type="region of interest" description="Disordered" evidence="1">
    <location>
        <begin position="191"/>
        <end position="236"/>
    </location>
</feature>
<dbReference type="KEGG" id="hha:Hhal_0238"/>